<accession>A0ABY9DBH7</accession>
<dbReference type="InterPro" id="IPR031421">
    <property type="entry name" value="DUF4666"/>
</dbReference>
<evidence type="ECO:0000256" key="1">
    <source>
        <dbReference type="SAM" id="MobiDB-lite"/>
    </source>
</evidence>
<dbReference type="Pfam" id="PF15697">
    <property type="entry name" value="DUF4666"/>
    <property type="match status" value="1"/>
</dbReference>
<sequence>MNTLERSSVSFRRQGSSGRIWDNQFQAIGQKADVPQAAAMATRKRQEVTFQEMENQTPRSRSGNSTPPPSNSRDKGQRCAFSAVFGRCIGTRTP</sequence>
<feature type="region of interest" description="Disordered" evidence="1">
    <location>
        <begin position="44"/>
        <end position="79"/>
    </location>
</feature>
<evidence type="ECO:0000313" key="2">
    <source>
        <dbReference type="EMBL" id="WKA04494.1"/>
    </source>
</evidence>
<reference evidence="2 3" key="1">
    <citation type="journal article" date="2023" name="Hortic Res">
        <title>The complete reference genome for grapevine (Vitis vinifera L.) genetics and breeding.</title>
        <authorList>
            <person name="Shi X."/>
            <person name="Cao S."/>
            <person name="Wang X."/>
            <person name="Huang S."/>
            <person name="Wang Y."/>
            <person name="Liu Z."/>
            <person name="Liu W."/>
            <person name="Leng X."/>
            <person name="Peng Y."/>
            <person name="Wang N."/>
            <person name="Wang Y."/>
            <person name="Ma Z."/>
            <person name="Xu X."/>
            <person name="Zhang F."/>
            <person name="Xue H."/>
            <person name="Zhong H."/>
            <person name="Wang Y."/>
            <person name="Zhang K."/>
            <person name="Velt A."/>
            <person name="Avia K."/>
            <person name="Holtgrawe D."/>
            <person name="Grimplet J."/>
            <person name="Matus J.T."/>
            <person name="Ware D."/>
            <person name="Wu X."/>
            <person name="Wang H."/>
            <person name="Liu C."/>
            <person name="Fang Y."/>
            <person name="Rustenholz C."/>
            <person name="Cheng Z."/>
            <person name="Xiao H."/>
            <person name="Zhou Y."/>
        </authorList>
    </citation>
    <scope>NUCLEOTIDE SEQUENCE [LARGE SCALE GENOMIC DNA]</scope>
    <source>
        <strain evidence="3">cv. Pinot noir / PN40024</strain>
        <tissue evidence="2">Leaf</tissue>
    </source>
</reference>
<organism evidence="2 3">
    <name type="scientific">Vitis vinifera</name>
    <name type="common">Grape</name>
    <dbReference type="NCBI Taxonomy" id="29760"/>
    <lineage>
        <taxon>Eukaryota</taxon>
        <taxon>Viridiplantae</taxon>
        <taxon>Streptophyta</taxon>
        <taxon>Embryophyta</taxon>
        <taxon>Tracheophyta</taxon>
        <taxon>Spermatophyta</taxon>
        <taxon>Magnoliopsida</taxon>
        <taxon>eudicotyledons</taxon>
        <taxon>Gunneridae</taxon>
        <taxon>Pentapetalae</taxon>
        <taxon>rosids</taxon>
        <taxon>Vitales</taxon>
        <taxon>Vitaceae</taxon>
        <taxon>Viteae</taxon>
        <taxon>Vitis</taxon>
    </lineage>
</organism>
<evidence type="ECO:0000313" key="3">
    <source>
        <dbReference type="Proteomes" id="UP001227230"/>
    </source>
</evidence>
<dbReference type="PANTHER" id="PTHR33730">
    <property type="entry name" value="OS05G0542732 PROTEIN-RELATED"/>
    <property type="match status" value="1"/>
</dbReference>
<keyword evidence="3" id="KW-1185">Reference proteome</keyword>
<protein>
    <submittedName>
        <fullName evidence="2">Uncharacterized protein</fullName>
    </submittedName>
</protein>
<dbReference type="PANTHER" id="PTHR33730:SF36">
    <property type="entry name" value="PLANT_PROTEIN"/>
    <property type="match status" value="1"/>
</dbReference>
<gene>
    <name evidence="2" type="ORF">VitviT2T_022527</name>
</gene>
<proteinExistence type="predicted"/>
<name>A0ABY9DBH7_VITVI</name>
<feature type="compositionally biased region" description="Polar residues" evidence="1">
    <location>
        <begin position="48"/>
        <end position="65"/>
    </location>
</feature>
<dbReference type="Proteomes" id="UP001227230">
    <property type="component" value="Chromosome 14"/>
</dbReference>
<dbReference type="EMBL" id="CP126661">
    <property type="protein sequence ID" value="WKA04494.1"/>
    <property type="molecule type" value="Genomic_DNA"/>
</dbReference>